<sequence>MQESSSDEEGSSLPGYFHFDQKATRDTLLRLIITGDCPLSLVESSYFREFISSMQPLVQHVDSEDIKNDIMNMYNLLMLEVQDILHKSPGRVAITTEMWTSCDENQDSVYMAIAVQFIDECGLLRKRLIRFAHVPFPDDPEFE</sequence>
<comment type="caution">
    <text evidence="1">The sequence shown here is derived from an EMBL/GenBank/DDBJ whole genome shotgun (WGS) entry which is preliminary data.</text>
</comment>
<protein>
    <submittedName>
        <fullName evidence="1">Uncharacterized protein</fullName>
    </submittedName>
</protein>
<name>A0AAV7F9X9_ARIFI</name>
<evidence type="ECO:0000313" key="2">
    <source>
        <dbReference type="Proteomes" id="UP000825729"/>
    </source>
</evidence>
<organism evidence="1 2">
    <name type="scientific">Aristolochia fimbriata</name>
    <name type="common">White veined hardy Dutchman's pipe vine</name>
    <dbReference type="NCBI Taxonomy" id="158543"/>
    <lineage>
        <taxon>Eukaryota</taxon>
        <taxon>Viridiplantae</taxon>
        <taxon>Streptophyta</taxon>
        <taxon>Embryophyta</taxon>
        <taxon>Tracheophyta</taxon>
        <taxon>Spermatophyta</taxon>
        <taxon>Magnoliopsida</taxon>
        <taxon>Magnoliidae</taxon>
        <taxon>Piperales</taxon>
        <taxon>Aristolochiaceae</taxon>
        <taxon>Aristolochia</taxon>
    </lineage>
</organism>
<reference evidence="1 2" key="1">
    <citation type="submission" date="2021-07" db="EMBL/GenBank/DDBJ databases">
        <title>The Aristolochia fimbriata genome: insights into angiosperm evolution, floral development and chemical biosynthesis.</title>
        <authorList>
            <person name="Jiao Y."/>
        </authorList>
    </citation>
    <scope>NUCLEOTIDE SEQUENCE [LARGE SCALE GENOMIC DNA]</scope>
    <source>
        <strain evidence="1">IBCAS-2021</strain>
        <tissue evidence="1">Leaf</tissue>
    </source>
</reference>
<gene>
    <name evidence="1" type="ORF">H6P81_002246</name>
</gene>
<dbReference type="AlphaFoldDB" id="A0AAV7F9X9"/>
<dbReference type="PANTHER" id="PTHR46481">
    <property type="entry name" value="ZINC FINGER BED DOMAIN-CONTAINING PROTEIN 4"/>
    <property type="match status" value="1"/>
</dbReference>
<proteinExistence type="predicted"/>
<evidence type="ECO:0000313" key="1">
    <source>
        <dbReference type="EMBL" id="KAG9457738.1"/>
    </source>
</evidence>
<dbReference type="InterPro" id="IPR052035">
    <property type="entry name" value="ZnF_BED_domain_contain"/>
</dbReference>
<dbReference type="PANTHER" id="PTHR46481:SF11">
    <property type="entry name" value="ZINC FINGER BED DOMAIN-CONTAINING PROTEIN RICESLEEPER 2-LIKE"/>
    <property type="match status" value="1"/>
</dbReference>
<dbReference type="Proteomes" id="UP000825729">
    <property type="component" value="Unassembled WGS sequence"/>
</dbReference>
<accession>A0AAV7F9X9</accession>
<keyword evidence="2" id="KW-1185">Reference proteome</keyword>
<dbReference type="EMBL" id="JAINDJ010000002">
    <property type="protein sequence ID" value="KAG9457738.1"/>
    <property type="molecule type" value="Genomic_DNA"/>
</dbReference>